<dbReference type="EMBL" id="JAUKPO010000013">
    <property type="protein sequence ID" value="MDO1448658.1"/>
    <property type="molecule type" value="Genomic_DNA"/>
</dbReference>
<dbReference type="InterPro" id="IPR003593">
    <property type="entry name" value="AAA+_ATPase"/>
</dbReference>
<gene>
    <name evidence="6" type="ORF">Q0590_20445</name>
</gene>
<name>A0ABT8RBR7_9BACT</name>
<evidence type="ECO:0000313" key="7">
    <source>
        <dbReference type="Proteomes" id="UP001168528"/>
    </source>
</evidence>
<dbReference type="SMART" id="SM00382">
    <property type="entry name" value="AAA"/>
    <property type="match status" value="2"/>
</dbReference>
<dbReference type="CDD" id="cd03215">
    <property type="entry name" value="ABC_Carb_Monos_II"/>
    <property type="match status" value="1"/>
</dbReference>
<evidence type="ECO:0000256" key="3">
    <source>
        <dbReference type="ARBA" id="ARBA00022741"/>
    </source>
</evidence>
<evidence type="ECO:0000313" key="6">
    <source>
        <dbReference type="EMBL" id="MDO1448658.1"/>
    </source>
</evidence>
<dbReference type="Proteomes" id="UP001168528">
    <property type="component" value="Unassembled WGS sequence"/>
</dbReference>
<reference evidence="6" key="1">
    <citation type="submission" date="2023-07" db="EMBL/GenBank/DDBJ databases">
        <title>The genome sequence of Rhodocytophaga aerolata KACC 12507.</title>
        <authorList>
            <person name="Zhang X."/>
        </authorList>
    </citation>
    <scope>NUCLEOTIDE SEQUENCE</scope>
    <source>
        <strain evidence="6">KACC 12507</strain>
    </source>
</reference>
<evidence type="ECO:0000256" key="2">
    <source>
        <dbReference type="ARBA" id="ARBA00022737"/>
    </source>
</evidence>
<accession>A0ABT8RBR7</accession>
<dbReference type="Pfam" id="PF00005">
    <property type="entry name" value="ABC_tran"/>
    <property type="match status" value="2"/>
</dbReference>
<dbReference type="SUPFAM" id="SSF52540">
    <property type="entry name" value="P-loop containing nucleoside triphosphate hydrolases"/>
    <property type="match status" value="2"/>
</dbReference>
<dbReference type="InterPro" id="IPR050107">
    <property type="entry name" value="ABC_carbohydrate_import_ATPase"/>
</dbReference>
<keyword evidence="1" id="KW-0813">Transport</keyword>
<keyword evidence="3" id="KW-0547">Nucleotide-binding</keyword>
<keyword evidence="7" id="KW-1185">Reference proteome</keyword>
<proteinExistence type="predicted"/>
<keyword evidence="2" id="KW-0677">Repeat</keyword>
<dbReference type="PROSITE" id="PS50893">
    <property type="entry name" value="ABC_TRANSPORTER_2"/>
    <property type="match status" value="2"/>
</dbReference>
<dbReference type="InterPro" id="IPR017871">
    <property type="entry name" value="ABC_transporter-like_CS"/>
</dbReference>
<dbReference type="RefSeq" id="WP_302039458.1">
    <property type="nucleotide sequence ID" value="NZ_JAUKPO010000013.1"/>
</dbReference>
<dbReference type="PROSITE" id="PS00211">
    <property type="entry name" value="ABC_TRANSPORTER_1"/>
    <property type="match status" value="2"/>
</dbReference>
<dbReference type="InterPro" id="IPR027417">
    <property type="entry name" value="P-loop_NTPase"/>
</dbReference>
<organism evidence="6 7">
    <name type="scientific">Rhodocytophaga aerolata</name>
    <dbReference type="NCBI Taxonomy" id="455078"/>
    <lineage>
        <taxon>Bacteria</taxon>
        <taxon>Pseudomonadati</taxon>
        <taxon>Bacteroidota</taxon>
        <taxon>Cytophagia</taxon>
        <taxon>Cytophagales</taxon>
        <taxon>Rhodocytophagaceae</taxon>
        <taxon>Rhodocytophaga</taxon>
    </lineage>
</organism>
<evidence type="ECO:0000256" key="1">
    <source>
        <dbReference type="ARBA" id="ARBA00022448"/>
    </source>
</evidence>
<protein>
    <submittedName>
        <fullName evidence="6">Sugar ABC transporter ATP-binding protein</fullName>
    </submittedName>
</protein>
<dbReference type="GO" id="GO:0005524">
    <property type="term" value="F:ATP binding"/>
    <property type="evidence" value="ECO:0007669"/>
    <property type="project" value="UniProtKB-KW"/>
</dbReference>
<keyword evidence="4 6" id="KW-0067">ATP-binding</keyword>
<sequence>MMYLQLKGISKYFPGVKALEDIHMALQKGEVHAICGENGAGKSTLMNILTGNLQPDAGELLLNTQKIHLSGPMQAAKMGIAIVYQQLSLVDTLSVAENIFANSQPRNRWGFIQYSQLYEKTNQLLSRLGLHDLQAQTLVVDLSPGQKQMVEIAKALSKDPTILILDEPTASITERETQVLFTLIRQLKQEGKTIIYISHRMQEIFQIADRVTVLKDGKYQGTYQTSQVSVTELIRMMVGRNVVVEKYASSATSEQVLEVKNLSGKRFRNISFTLHAGEILGLAGLVGAGRTEIAQTIFGYLPRSSGEILVKGKPLTVSHPEEAIAAGIGYIPEERKSQGLFLEKSIVDNILAAKLTTAIEHGWYNPDKATNLAIMYKDKLRIVAPDVHQPTVYLSGGNQQKAVIAKWLMADPDVLLVDEPTHGIDVGAKAEIYALLRKLAEQGKAILLISSELPEILGLADRILVIREGKISGELMGQKATEEEIMALAAI</sequence>
<dbReference type="CDD" id="cd03216">
    <property type="entry name" value="ABC_Carb_Monos_I"/>
    <property type="match status" value="1"/>
</dbReference>
<dbReference type="PANTHER" id="PTHR43790">
    <property type="entry name" value="CARBOHYDRATE TRANSPORT ATP-BINDING PROTEIN MG119-RELATED"/>
    <property type="match status" value="1"/>
</dbReference>
<comment type="caution">
    <text evidence="6">The sequence shown here is derived from an EMBL/GenBank/DDBJ whole genome shotgun (WGS) entry which is preliminary data.</text>
</comment>
<evidence type="ECO:0000259" key="5">
    <source>
        <dbReference type="PROSITE" id="PS50893"/>
    </source>
</evidence>
<dbReference type="Gene3D" id="3.40.50.300">
    <property type="entry name" value="P-loop containing nucleotide triphosphate hydrolases"/>
    <property type="match status" value="2"/>
</dbReference>
<feature type="domain" description="ABC transporter" evidence="5">
    <location>
        <begin position="251"/>
        <end position="488"/>
    </location>
</feature>
<feature type="domain" description="ABC transporter" evidence="5">
    <location>
        <begin position="4"/>
        <end position="241"/>
    </location>
</feature>
<evidence type="ECO:0000256" key="4">
    <source>
        <dbReference type="ARBA" id="ARBA00022840"/>
    </source>
</evidence>
<dbReference type="InterPro" id="IPR003439">
    <property type="entry name" value="ABC_transporter-like_ATP-bd"/>
</dbReference>
<dbReference type="PANTHER" id="PTHR43790:SF9">
    <property type="entry name" value="GALACTOFURANOSE TRANSPORTER ATP-BINDING PROTEIN YTFR"/>
    <property type="match status" value="1"/>
</dbReference>